<protein>
    <submittedName>
        <fullName evidence="1">Uncharacterized protein</fullName>
    </submittedName>
</protein>
<reference evidence="1" key="2">
    <citation type="submission" date="2025-09" db="UniProtKB">
        <authorList>
            <consortium name="EnsemblPlants"/>
        </authorList>
    </citation>
    <scope>IDENTIFICATION</scope>
</reference>
<reference evidence="1" key="1">
    <citation type="submission" date="2021-05" db="EMBL/GenBank/DDBJ databases">
        <authorList>
            <person name="Scholz U."/>
            <person name="Mascher M."/>
            <person name="Fiebig A."/>
        </authorList>
    </citation>
    <scope>NUCLEOTIDE SEQUENCE [LARGE SCALE GENOMIC DNA]</scope>
</reference>
<sequence length="175" mass="19240">MQEAKEQRKAFHTAPAFLSTNVSHMLPFMSISSARCCRSELGLVPLGQRHLETMLHEEGERHLGRHRMALDDVDMVAAEEGGGDEFHLVVGEVLAKAEAWAAVEGGKLVGGLSHEATVPEPPLRPVLPAVLSPDTLHPPHGIHGVDHLGALLQHRAVWEHLVLHNLMMDHEKIMQ</sequence>
<evidence type="ECO:0000313" key="1">
    <source>
        <dbReference type="EnsemblPlants" id="AVESA.00010b.r2.1CG0093210.1.CDS.1"/>
    </source>
</evidence>
<accession>A0ACD5TNR0</accession>
<keyword evidence="2" id="KW-1185">Reference proteome</keyword>
<proteinExistence type="predicted"/>
<dbReference type="Proteomes" id="UP001732700">
    <property type="component" value="Chromosome 1C"/>
</dbReference>
<dbReference type="EnsemblPlants" id="AVESA.00010b.r2.1CG0093210.1">
    <property type="protein sequence ID" value="AVESA.00010b.r2.1CG0093210.1.CDS.1"/>
    <property type="gene ID" value="AVESA.00010b.r2.1CG0093210"/>
</dbReference>
<organism evidence="1 2">
    <name type="scientific">Avena sativa</name>
    <name type="common">Oat</name>
    <dbReference type="NCBI Taxonomy" id="4498"/>
    <lineage>
        <taxon>Eukaryota</taxon>
        <taxon>Viridiplantae</taxon>
        <taxon>Streptophyta</taxon>
        <taxon>Embryophyta</taxon>
        <taxon>Tracheophyta</taxon>
        <taxon>Spermatophyta</taxon>
        <taxon>Magnoliopsida</taxon>
        <taxon>Liliopsida</taxon>
        <taxon>Poales</taxon>
        <taxon>Poaceae</taxon>
        <taxon>BOP clade</taxon>
        <taxon>Pooideae</taxon>
        <taxon>Poodae</taxon>
        <taxon>Poeae</taxon>
        <taxon>Poeae Chloroplast Group 1 (Aveneae type)</taxon>
        <taxon>Aveninae</taxon>
        <taxon>Avena</taxon>
    </lineage>
</organism>
<evidence type="ECO:0000313" key="2">
    <source>
        <dbReference type="Proteomes" id="UP001732700"/>
    </source>
</evidence>
<name>A0ACD5TNR0_AVESA</name>